<protein>
    <submittedName>
        <fullName evidence="1">Uncharacterized protein</fullName>
    </submittedName>
</protein>
<proteinExistence type="predicted"/>
<evidence type="ECO:0000313" key="1">
    <source>
        <dbReference type="EMBL" id="CCD43549.1"/>
    </source>
</evidence>
<dbReference type="EMBL" id="FQ790260">
    <property type="protein sequence ID" value="CCD43549.1"/>
    <property type="molecule type" value="Genomic_DNA"/>
</dbReference>
<dbReference type="Proteomes" id="UP000008177">
    <property type="component" value="Unplaced contigs"/>
</dbReference>
<sequence>MQRREIQPQPLFIQSRALAKDVPKDLPDIHNIKDFALLNGQTAASCLDTPCCDHAYAYQSRSCYDRYGATKVEGWVDVKLKILLSTIWIPCHASDVTTLFFCGDFSSKIQGH</sequence>
<dbReference type="HOGENOM" id="CLU_2145467_0_0_1"/>
<reference evidence="2" key="1">
    <citation type="journal article" date="2011" name="PLoS Genet.">
        <title>Genomic analysis of the necrotrophic fungal pathogens Sclerotinia sclerotiorum and Botrytis cinerea.</title>
        <authorList>
            <person name="Amselem J."/>
            <person name="Cuomo C.A."/>
            <person name="van Kan J.A."/>
            <person name="Viaud M."/>
            <person name="Benito E.P."/>
            <person name="Couloux A."/>
            <person name="Coutinho P.M."/>
            <person name="de Vries R.P."/>
            <person name="Dyer P.S."/>
            <person name="Fillinger S."/>
            <person name="Fournier E."/>
            <person name="Gout L."/>
            <person name="Hahn M."/>
            <person name="Kohn L."/>
            <person name="Lapalu N."/>
            <person name="Plummer K.M."/>
            <person name="Pradier J.M."/>
            <person name="Quevillon E."/>
            <person name="Sharon A."/>
            <person name="Simon A."/>
            <person name="ten Have A."/>
            <person name="Tudzynski B."/>
            <person name="Tudzynski P."/>
            <person name="Wincker P."/>
            <person name="Andrew M."/>
            <person name="Anthouard V."/>
            <person name="Beever R.E."/>
            <person name="Beffa R."/>
            <person name="Benoit I."/>
            <person name="Bouzid O."/>
            <person name="Brault B."/>
            <person name="Chen Z."/>
            <person name="Choquer M."/>
            <person name="Collemare J."/>
            <person name="Cotton P."/>
            <person name="Danchin E.G."/>
            <person name="Da Silva C."/>
            <person name="Gautier A."/>
            <person name="Giraud C."/>
            <person name="Giraud T."/>
            <person name="Gonzalez C."/>
            <person name="Grossetete S."/>
            <person name="Guldener U."/>
            <person name="Henrissat B."/>
            <person name="Howlett B.J."/>
            <person name="Kodira C."/>
            <person name="Kretschmer M."/>
            <person name="Lappartient A."/>
            <person name="Leroch M."/>
            <person name="Levis C."/>
            <person name="Mauceli E."/>
            <person name="Neuveglise C."/>
            <person name="Oeser B."/>
            <person name="Pearson M."/>
            <person name="Poulain J."/>
            <person name="Poussereau N."/>
            <person name="Quesneville H."/>
            <person name="Rascle C."/>
            <person name="Schumacher J."/>
            <person name="Segurens B."/>
            <person name="Sexton A."/>
            <person name="Silva E."/>
            <person name="Sirven C."/>
            <person name="Soanes D.M."/>
            <person name="Talbot N.J."/>
            <person name="Templeton M."/>
            <person name="Yandava C."/>
            <person name="Yarden O."/>
            <person name="Zeng Q."/>
            <person name="Rollins J.A."/>
            <person name="Lebrun M.H."/>
            <person name="Dickman M."/>
        </authorList>
    </citation>
    <scope>NUCLEOTIDE SEQUENCE [LARGE SCALE GENOMIC DNA]</scope>
    <source>
        <strain evidence="2">T4</strain>
    </source>
</reference>
<dbReference type="AlphaFoldDB" id="G2XSB2"/>
<dbReference type="InParanoid" id="G2XSB2"/>
<organism evidence="1 2">
    <name type="scientific">Botryotinia fuckeliana (strain T4)</name>
    <name type="common">Noble rot fungus</name>
    <name type="synonym">Botrytis cinerea</name>
    <dbReference type="NCBI Taxonomy" id="999810"/>
    <lineage>
        <taxon>Eukaryota</taxon>
        <taxon>Fungi</taxon>
        <taxon>Dikarya</taxon>
        <taxon>Ascomycota</taxon>
        <taxon>Pezizomycotina</taxon>
        <taxon>Leotiomycetes</taxon>
        <taxon>Helotiales</taxon>
        <taxon>Sclerotiniaceae</taxon>
        <taxon>Botrytis</taxon>
    </lineage>
</organism>
<name>G2XSB2_BOTF4</name>
<accession>G2XSB2</accession>
<evidence type="ECO:0000313" key="2">
    <source>
        <dbReference type="Proteomes" id="UP000008177"/>
    </source>
</evidence>
<gene>
    <name evidence="1" type="ORF">BofuT4_P012250.1</name>
</gene>